<dbReference type="InterPro" id="IPR029028">
    <property type="entry name" value="Alpha/beta_knot_MTases"/>
</dbReference>
<dbReference type="Pfam" id="PF22435">
    <property type="entry name" value="MRM3-like_sub_bind"/>
    <property type="match status" value="1"/>
</dbReference>
<dbReference type="InterPro" id="IPR053888">
    <property type="entry name" value="MRM3-like_sub_bind"/>
</dbReference>
<accession>A0A9D9IZB6</accession>
<dbReference type="GO" id="GO:0008173">
    <property type="term" value="F:RNA methyltransferase activity"/>
    <property type="evidence" value="ECO:0007669"/>
    <property type="project" value="InterPro"/>
</dbReference>
<dbReference type="Gene3D" id="3.30.1330.30">
    <property type="match status" value="1"/>
</dbReference>
<dbReference type="Pfam" id="PF00588">
    <property type="entry name" value="SpoU_methylase"/>
    <property type="match status" value="1"/>
</dbReference>
<evidence type="ECO:0000256" key="2">
    <source>
        <dbReference type="ARBA" id="ARBA00022603"/>
    </source>
</evidence>
<proteinExistence type="inferred from homology"/>
<keyword evidence="2 6" id="KW-0489">Methyltransferase</keyword>
<evidence type="ECO:0000259" key="5">
    <source>
        <dbReference type="Pfam" id="PF22435"/>
    </source>
</evidence>
<comment type="caution">
    <text evidence="6">The sequence shown here is derived from an EMBL/GenBank/DDBJ whole genome shotgun (WGS) entry which is preliminary data.</text>
</comment>
<gene>
    <name evidence="6" type="ORF">IAC87_00160</name>
</gene>
<dbReference type="GO" id="GO:0032259">
    <property type="term" value="P:methylation"/>
    <property type="evidence" value="ECO:0007669"/>
    <property type="project" value="UniProtKB-KW"/>
</dbReference>
<evidence type="ECO:0000256" key="1">
    <source>
        <dbReference type="ARBA" id="ARBA00007228"/>
    </source>
</evidence>
<dbReference type="SUPFAM" id="SSF55315">
    <property type="entry name" value="L30e-like"/>
    <property type="match status" value="1"/>
</dbReference>
<organism evidence="6 7">
    <name type="scientific">Candidatus Merdivivens faecigallinarum</name>
    <dbReference type="NCBI Taxonomy" id="2840871"/>
    <lineage>
        <taxon>Bacteria</taxon>
        <taxon>Pseudomonadati</taxon>
        <taxon>Bacteroidota</taxon>
        <taxon>Bacteroidia</taxon>
        <taxon>Bacteroidales</taxon>
        <taxon>Muribaculaceae</taxon>
        <taxon>Muribaculaceae incertae sedis</taxon>
        <taxon>Candidatus Merdivivens</taxon>
    </lineage>
</organism>
<feature type="domain" description="MRM3-like substrate binding" evidence="5">
    <location>
        <begin position="4"/>
        <end position="55"/>
    </location>
</feature>
<evidence type="ECO:0000313" key="7">
    <source>
        <dbReference type="Proteomes" id="UP000823772"/>
    </source>
</evidence>
<dbReference type="EMBL" id="JADILY010000003">
    <property type="protein sequence ID" value="MBO8480951.1"/>
    <property type="molecule type" value="Genomic_DNA"/>
</dbReference>
<dbReference type="Proteomes" id="UP000823772">
    <property type="component" value="Unassembled WGS sequence"/>
</dbReference>
<dbReference type="InterPro" id="IPR051259">
    <property type="entry name" value="rRNA_Methyltransferase"/>
</dbReference>
<dbReference type="PANTHER" id="PTHR43191:SF2">
    <property type="entry name" value="RRNA METHYLTRANSFERASE 3, MITOCHONDRIAL"/>
    <property type="match status" value="1"/>
</dbReference>
<dbReference type="InterPro" id="IPR001537">
    <property type="entry name" value="SpoU_MeTrfase"/>
</dbReference>
<dbReference type="GO" id="GO:0006396">
    <property type="term" value="P:RNA processing"/>
    <property type="evidence" value="ECO:0007669"/>
    <property type="project" value="InterPro"/>
</dbReference>
<dbReference type="CDD" id="cd18109">
    <property type="entry name" value="SpoU-like_RNA-MTase"/>
    <property type="match status" value="1"/>
</dbReference>
<dbReference type="SUPFAM" id="SSF75217">
    <property type="entry name" value="alpha/beta knot"/>
    <property type="match status" value="1"/>
</dbReference>
<dbReference type="AlphaFoldDB" id="A0A9D9IZB6"/>
<dbReference type="Gene3D" id="3.40.1280.10">
    <property type="match status" value="1"/>
</dbReference>
<feature type="domain" description="tRNA/rRNA methyltransferase SpoU type" evidence="4">
    <location>
        <begin position="108"/>
        <end position="249"/>
    </location>
</feature>
<dbReference type="GO" id="GO:0003723">
    <property type="term" value="F:RNA binding"/>
    <property type="evidence" value="ECO:0007669"/>
    <property type="project" value="InterPro"/>
</dbReference>
<dbReference type="InterPro" id="IPR029064">
    <property type="entry name" value="Ribosomal_eL30-like_sf"/>
</dbReference>
<keyword evidence="3" id="KW-0808">Transferase</keyword>
<reference evidence="6" key="2">
    <citation type="journal article" date="2021" name="PeerJ">
        <title>Extensive microbial diversity within the chicken gut microbiome revealed by metagenomics and culture.</title>
        <authorList>
            <person name="Gilroy R."/>
            <person name="Ravi A."/>
            <person name="Getino M."/>
            <person name="Pursley I."/>
            <person name="Horton D.L."/>
            <person name="Alikhan N.F."/>
            <person name="Baker D."/>
            <person name="Gharbi K."/>
            <person name="Hall N."/>
            <person name="Watson M."/>
            <person name="Adriaenssens E.M."/>
            <person name="Foster-Nyarko E."/>
            <person name="Jarju S."/>
            <person name="Secka A."/>
            <person name="Antonio M."/>
            <person name="Oren A."/>
            <person name="Chaudhuri R.R."/>
            <person name="La Ragione R."/>
            <person name="Hildebrand F."/>
            <person name="Pallen M.J."/>
        </authorList>
    </citation>
    <scope>NUCLEOTIDE SEQUENCE</scope>
    <source>
        <strain evidence="6">B3-2255</strain>
    </source>
</reference>
<comment type="similarity">
    <text evidence="1">Belongs to the class IV-like SAM-binding methyltransferase superfamily. RNA methyltransferase TrmH family.</text>
</comment>
<dbReference type="InterPro" id="IPR029026">
    <property type="entry name" value="tRNA_m1G_MTases_N"/>
</dbReference>
<dbReference type="PANTHER" id="PTHR43191">
    <property type="entry name" value="RRNA METHYLTRANSFERASE 3"/>
    <property type="match status" value="1"/>
</dbReference>
<reference evidence="6" key="1">
    <citation type="submission" date="2020-10" db="EMBL/GenBank/DDBJ databases">
        <authorList>
            <person name="Gilroy R."/>
        </authorList>
    </citation>
    <scope>NUCLEOTIDE SEQUENCE</scope>
    <source>
        <strain evidence="6">B3-2255</strain>
    </source>
</reference>
<name>A0A9D9IZB6_9BACT</name>
<protein>
    <submittedName>
        <fullName evidence="6">RNA methyltransferase</fullName>
    </submittedName>
</protein>
<sequence length="256" mass="27224">MTKNEIKSIRSLSQKKFRDETGLFICEGEKLVAEALTSGFGIEAVYRADEIGEEAMSRISCLSSPSPALAVVRMPEGRGRIAAREAAASILDSASGVGNGKSGNTVPLYLGLDGIRDPGNAGTIIRIADWFGINAVFASEGSVDIFNPKVVQATMGAIFRVRFAYTDLASLCGILGKNGIPVFGTFLDGEDIYKADLMSESPEMIVMGSESDGISRQTASNIGRRLFIPPFGNCGGESLNVAAATAITCSEFRRRY</sequence>
<evidence type="ECO:0000313" key="6">
    <source>
        <dbReference type="EMBL" id="MBO8480951.1"/>
    </source>
</evidence>
<evidence type="ECO:0000256" key="3">
    <source>
        <dbReference type="ARBA" id="ARBA00022679"/>
    </source>
</evidence>
<evidence type="ECO:0000259" key="4">
    <source>
        <dbReference type="Pfam" id="PF00588"/>
    </source>
</evidence>